<reference evidence="3" key="1">
    <citation type="submission" date="2018-06" db="EMBL/GenBank/DDBJ databases">
        <authorList>
            <person name="Zhirakovskaya E."/>
        </authorList>
    </citation>
    <scope>NUCLEOTIDE SEQUENCE</scope>
</reference>
<name>A0A3B1DJ29_9ZZZZ</name>
<dbReference type="Gene3D" id="3.40.50.720">
    <property type="entry name" value="NAD(P)-binding Rossmann-like Domain"/>
    <property type="match status" value="2"/>
</dbReference>
<dbReference type="Pfam" id="PF00389">
    <property type="entry name" value="2-Hacid_dh"/>
    <property type="match status" value="1"/>
</dbReference>
<dbReference type="InterPro" id="IPR050223">
    <property type="entry name" value="D-isomer_2-hydroxyacid_DH"/>
</dbReference>
<dbReference type="GO" id="GO:0030267">
    <property type="term" value="F:glyoxylate reductase (NADPH) activity"/>
    <property type="evidence" value="ECO:0007669"/>
    <property type="project" value="TreeGrafter"/>
</dbReference>
<dbReference type="PANTHER" id="PTHR10996:SF283">
    <property type="entry name" value="GLYOXYLATE_HYDROXYPYRUVATE REDUCTASE B"/>
    <property type="match status" value="1"/>
</dbReference>
<evidence type="ECO:0000313" key="3">
    <source>
        <dbReference type="EMBL" id="VAX38931.1"/>
    </source>
</evidence>
<dbReference type="GO" id="GO:0004617">
    <property type="term" value="F:phosphoglycerate dehydrogenase activity"/>
    <property type="evidence" value="ECO:0007669"/>
    <property type="project" value="UniProtKB-EC"/>
</dbReference>
<accession>A0A3B1DJ29</accession>
<dbReference type="SUPFAM" id="SSF52283">
    <property type="entry name" value="Formate/glycerate dehydrogenase catalytic domain-like"/>
    <property type="match status" value="1"/>
</dbReference>
<protein>
    <submittedName>
        <fullName evidence="3">D-3-phosphoglycerate dehydrogenase</fullName>
        <ecNumber evidence="3">1.1.1.95</ecNumber>
    </submittedName>
</protein>
<feature type="non-terminal residue" evidence="3">
    <location>
        <position position="163"/>
    </location>
</feature>
<dbReference type="EC" id="1.1.1.95" evidence="3"/>
<organism evidence="3">
    <name type="scientific">hydrothermal vent metagenome</name>
    <dbReference type="NCBI Taxonomy" id="652676"/>
    <lineage>
        <taxon>unclassified sequences</taxon>
        <taxon>metagenomes</taxon>
        <taxon>ecological metagenomes</taxon>
    </lineage>
</organism>
<dbReference type="GO" id="GO:0005829">
    <property type="term" value="C:cytosol"/>
    <property type="evidence" value="ECO:0007669"/>
    <property type="project" value="TreeGrafter"/>
</dbReference>
<dbReference type="GO" id="GO:0051287">
    <property type="term" value="F:NAD binding"/>
    <property type="evidence" value="ECO:0007669"/>
    <property type="project" value="InterPro"/>
</dbReference>
<sequence length="163" mass="17256">MRDHTMPNEKTPADVAVTRTVPGGLVVPGAAVRIGPSEMMPRDRLLGFVGGADIVVTMFSDRVDEEFLDAAGSQLRGVCNLAVGYNNIDTDACAQRGVVVTNTPDAVTEGTANIAWALLLAVARRLVEGDRFARSGEWERGGLLSMADFLGVDLTGRTLLIVG</sequence>
<dbReference type="EMBL" id="UOGK01000171">
    <property type="protein sequence ID" value="VAX38931.1"/>
    <property type="molecule type" value="Genomic_DNA"/>
</dbReference>
<proteinExistence type="predicted"/>
<evidence type="ECO:0000259" key="2">
    <source>
        <dbReference type="Pfam" id="PF00389"/>
    </source>
</evidence>
<dbReference type="InterPro" id="IPR006139">
    <property type="entry name" value="D-isomer_2_OHA_DH_cat_dom"/>
</dbReference>
<dbReference type="AlphaFoldDB" id="A0A3B1DJ29"/>
<feature type="domain" description="D-isomer specific 2-hydroxyacid dehydrogenase catalytic" evidence="2">
    <location>
        <begin position="40"/>
        <end position="116"/>
    </location>
</feature>
<dbReference type="PANTHER" id="PTHR10996">
    <property type="entry name" value="2-HYDROXYACID DEHYDROGENASE-RELATED"/>
    <property type="match status" value="1"/>
</dbReference>
<keyword evidence="1 3" id="KW-0560">Oxidoreductase</keyword>
<evidence type="ECO:0000256" key="1">
    <source>
        <dbReference type="ARBA" id="ARBA00023002"/>
    </source>
</evidence>
<dbReference type="GO" id="GO:0016618">
    <property type="term" value="F:hydroxypyruvate reductase [NAD(P)H] activity"/>
    <property type="evidence" value="ECO:0007669"/>
    <property type="project" value="TreeGrafter"/>
</dbReference>
<gene>
    <name evidence="3" type="ORF">MNBD_PLANCTO03-710</name>
</gene>